<gene>
    <name evidence="3" type="ORF">F7725_027220</name>
</gene>
<evidence type="ECO:0000256" key="2">
    <source>
        <dbReference type="SAM" id="MobiDB-lite"/>
    </source>
</evidence>
<reference evidence="3 4" key="1">
    <citation type="submission" date="2020-03" db="EMBL/GenBank/DDBJ databases">
        <title>Dissostichus mawsoni Genome sequencing and assembly.</title>
        <authorList>
            <person name="Park H."/>
        </authorList>
    </citation>
    <scope>NUCLEOTIDE SEQUENCE [LARGE SCALE GENOMIC DNA]</scope>
    <source>
        <strain evidence="3">DM0001</strain>
        <tissue evidence="3">Muscle</tissue>
    </source>
</reference>
<evidence type="ECO:0000313" key="3">
    <source>
        <dbReference type="EMBL" id="KAF3834662.1"/>
    </source>
</evidence>
<protein>
    <recommendedName>
        <fullName evidence="5">Torsin-3A</fullName>
    </recommendedName>
</protein>
<dbReference type="AlphaFoldDB" id="A0A7J5XCA1"/>
<sequence>MASGQDLCRMDLDIKWWKKSELGTSSDPLLEQEVMMHEVLGGQTKERACQTEHGTLMDMKERPSSVRLNTGQAPSGSALGSASPGEAPPLQDQDLLWDQPHQVLSFRDIKAVSVEIKIPTRDLWAGFPQDYMSLVHQWYCSLGQCCDSGDCRVTNNITGLALDLRTRLHGQHLVQSVVLKAVQGFLSSPESNKPLTLSFHGWSGTGKNYVARIIADNLYRDGVKSECVRLFIAPFHFPHARLVDTYKGQLRESIRDLVLRCPQTLFIFDEAEKLHPGLIDAIKPFMDHYDNVDGVNYRRALFLFLRWKKKSLSWEPPQILCCWSSDHPLLMTLDSVTESRLAAHHVKERACQTEHGTLMDMKTLFCQTEHGTLEGLKLRSPFRICSGISPSPSGPGSALGSASSGAELQRHQGCVCGNKE</sequence>
<dbReference type="InterPro" id="IPR010448">
    <property type="entry name" value="Torsin"/>
</dbReference>
<organism evidence="3 4">
    <name type="scientific">Dissostichus mawsoni</name>
    <name type="common">Antarctic cod</name>
    <dbReference type="NCBI Taxonomy" id="36200"/>
    <lineage>
        <taxon>Eukaryota</taxon>
        <taxon>Metazoa</taxon>
        <taxon>Chordata</taxon>
        <taxon>Craniata</taxon>
        <taxon>Vertebrata</taxon>
        <taxon>Euteleostomi</taxon>
        <taxon>Actinopterygii</taxon>
        <taxon>Neopterygii</taxon>
        <taxon>Teleostei</taxon>
        <taxon>Neoteleostei</taxon>
        <taxon>Acanthomorphata</taxon>
        <taxon>Eupercaria</taxon>
        <taxon>Perciformes</taxon>
        <taxon>Notothenioidei</taxon>
        <taxon>Nototheniidae</taxon>
        <taxon>Dissostichus</taxon>
    </lineage>
</organism>
<dbReference type="InterPro" id="IPR027417">
    <property type="entry name" value="P-loop_NTPase"/>
</dbReference>
<dbReference type="Proteomes" id="UP000518266">
    <property type="component" value="Unassembled WGS sequence"/>
</dbReference>
<dbReference type="PANTHER" id="PTHR10760">
    <property type="entry name" value="TORSIN"/>
    <property type="match status" value="1"/>
</dbReference>
<proteinExistence type="inferred from homology"/>
<dbReference type="Gene3D" id="3.40.50.300">
    <property type="entry name" value="P-loop containing nucleotide triphosphate hydrolases"/>
    <property type="match status" value="1"/>
</dbReference>
<dbReference type="GO" id="GO:0016887">
    <property type="term" value="F:ATP hydrolysis activity"/>
    <property type="evidence" value="ECO:0007669"/>
    <property type="project" value="InterPro"/>
</dbReference>
<dbReference type="GO" id="GO:0005524">
    <property type="term" value="F:ATP binding"/>
    <property type="evidence" value="ECO:0007669"/>
    <property type="project" value="InterPro"/>
</dbReference>
<dbReference type="SUPFAM" id="SSF52540">
    <property type="entry name" value="P-loop containing nucleoside triphosphate hydrolases"/>
    <property type="match status" value="1"/>
</dbReference>
<accession>A0A7J5XCA1</accession>
<comment type="caution">
    <text evidence="3">The sequence shown here is derived from an EMBL/GenBank/DDBJ whole genome shotgun (WGS) entry which is preliminary data.</text>
</comment>
<dbReference type="Pfam" id="PF06309">
    <property type="entry name" value="Torsin"/>
    <property type="match status" value="1"/>
</dbReference>
<dbReference type="GO" id="GO:0005635">
    <property type="term" value="C:nuclear envelope"/>
    <property type="evidence" value="ECO:0007669"/>
    <property type="project" value="TreeGrafter"/>
</dbReference>
<feature type="compositionally biased region" description="Low complexity" evidence="2">
    <location>
        <begin position="71"/>
        <end position="89"/>
    </location>
</feature>
<evidence type="ECO:0000313" key="4">
    <source>
        <dbReference type="Proteomes" id="UP000518266"/>
    </source>
</evidence>
<evidence type="ECO:0000256" key="1">
    <source>
        <dbReference type="ARBA" id="ARBA00006235"/>
    </source>
</evidence>
<dbReference type="OrthoDB" id="19623at2759"/>
<evidence type="ECO:0008006" key="5">
    <source>
        <dbReference type="Google" id="ProtNLM"/>
    </source>
</evidence>
<feature type="region of interest" description="Disordered" evidence="2">
    <location>
        <begin position="60"/>
        <end position="93"/>
    </location>
</feature>
<comment type="similarity">
    <text evidence="1">Belongs to the ClpA/ClpB family. Torsin subfamily.</text>
</comment>
<name>A0A7J5XCA1_DISMA</name>
<dbReference type="GO" id="GO:0005788">
    <property type="term" value="C:endoplasmic reticulum lumen"/>
    <property type="evidence" value="ECO:0007669"/>
    <property type="project" value="TreeGrafter"/>
</dbReference>
<dbReference type="EMBL" id="JAAKFY010000025">
    <property type="protein sequence ID" value="KAF3834662.1"/>
    <property type="molecule type" value="Genomic_DNA"/>
</dbReference>
<dbReference type="PANTHER" id="PTHR10760:SF3">
    <property type="entry name" value="TORSIN-3A"/>
    <property type="match status" value="1"/>
</dbReference>
<keyword evidence="4" id="KW-1185">Reference proteome</keyword>